<dbReference type="Gene3D" id="3.40.50.720">
    <property type="entry name" value="NAD(P)-binding Rossmann-like Domain"/>
    <property type="match status" value="1"/>
</dbReference>
<dbReference type="RefSeq" id="WP_002588080.1">
    <property type="nucleotide sequence ID" value="NZ_KB850981.1"/>
</dbReference>
<feature type="domain" description="Oxidoreductase DRL-like catalytic" evidence="1">
    <location>
        <begin position="242"/>
        <end position="350"/>
    </location>
</feature>
<name>A0A0E2H6K4_9FIRM</name>
<dbReference type="InterPro" id="IPR036291">
    <property type="entry name" value="NAD(P)-bd_dom_sf"/>
</dbReference>
<evidence type="ECO:0000313" key="2">
    <source>
        <dbReference type="EMBL" id="ENZ11589.1"/>
    </source>
</evidence>
<reference evidence="2 3" key="1">
    <citation type="submission" date="2013-01" db="EMBL/GenBank/DDBJ databases">
        <title>The Genome Sequence of Clostridium clostridioforme 90A8.</title>
        <authorList>
            <consortium name="The Broad Institute Genome Sequencing Platform"/>
            <person name="Earl A."/>
            <person name="Ward D."/>
            <person name="Feldgarden M."/>
            <person name="Gevers D."/>
            <person name="Courvalin P."/>
            <person name="Lambert T."/>
            <person name="Walker B."/>
            <person name="Young S.K."/>
            <person name="Zeng Q."/>
            <person name="Gargeya S."/>
            <person name="Fitzgerald M."/>
            <person name="Haas B."/>
            <person name="Abouelleil A."/>
            <person name="Alvarado L."/>
            <person name="Arachchi H.M."/>
            <person name="Berlin A.M."/>
            <person name="Chapman S.B."/>
            <person name="Dewar J."/>
            <person name="Goldberg J."/>
            <person name="Griggs A."/>
            <person name="Gujja S."/>
            <person name="Hansen M."/>
            <person name="Howarth C."/>
            <person name="Imamovic A."/>
            <person name="Larimer J."/>
            <person name="McCowan C."/>
            <person name="Murphy C."/>
            <person name="Neiman D."/>
            <person name="Pearson M."/>
            <person name="Priest M."/>
            <person name="Roberts A."/>
            <person name="Saif S."/>
            <person name="Shea T."/>
            <person name="Sisk P."/>
            <person name="Sykes S."/>
            <person name="Wortman J."/>
            <person name="Nusbaum C."/>
            <person name="Birren B."/>
        </authorList>
    </citation>
    <scope>NUCLEOTIDE SEQUENCE [LARGE SCALE GENOMIC DNA]</scope>
    <source>
        <strain evidence="2 3">90A8</strain>
    </source>
</reference>
<comment type="caution">
    <text evidence="2">The sequence shown here is derived from an EMBL/GenBank/DDBJ whole genome shotgun (WGS) entry which is preliminary data.</text>
</comment>
<dbReference type="EMBL" id="AGYR01000042">
    <property type="protein sequence ID" value="ENZ11589.1"/>
    <property type="molecule type" value="Genomic_DNA"/>
</dbReference>
<organism evidence="2 3">
    <name type="scientific">[Clostridium] clostridioforme 90A8</name>
    <dbReference type="NCBI Taxonomy" id="999408"/>
    <lineage>
        <taxon>Bacteria</taxon>
        <taxon>Bacillati</taxon>
        <taxon>Bacillota</taxon>
        <taxon>Clostridia</taxon>
        <taxon>Lachnospirales</taxon>
        <taxon>Lachnospiraceae</taxon>
        <taxon>Enterocloster</taxon>
    </lineage>
</organism>
<dbReference type="AlphaFoldDB" id="A0A0E2H6K4"/>
<accession>A0A0E2H6K4</accession>
<protein>
    <submittedName>
        <fullName evidence="2">Homoserine dehydrogenase, NAD-binding protein</fullName>
    </submittedName>
</protein>
<dbReference type="PANTHER" id="PTHR37850:SF3">
    <property type="entry name" value="BLR7815 PROTEIN"/>
    <property type="match status" value="1"/>
</dbReference>
<gene>
    <name evidence="2" type="ORF">HMPREF1090_03944</name>
</gene>
<dbReference type="HOGENOM" id="CLU_046102_0_0_9"/>
<proteinExistence type="predicted"/>
<dbReference type="PATRIC" id="fig|999408.3.peg.4215"/>
<evidence type="ECO:0000313" key="3">
    <source>
        <dbReference type="Proteomes" id="UP000013085"/>
    </source>
</evidence>
<dbReference type="GeneID" id="57961763"/>
<dbReference type="Proteomes" id="UP000013085">
    <property type="component" value="Unassembled WGS sequence"/>
</dbReference>
<dbReference type="PANTHER" id="PTHR37850">
    <property type="entry name" value="STRU PROTEIN"/>
    <property type="match status" value="1"/>
</dbReference>
<dbReference type="Pfam" id="PF21135">
    <property type="entry name" value="DRL_cat"/>
    <property type="match status" value="1"/>
</dbReference>
<sequence length="456" mass="50074">MDYTSLFKNNGGKKSKVGIIGATRGYGYTLLAQIPKVELMELRLISSRHTDECVEVLTGLGYRKEDIIICGNKEQVQSAPGHGVLIVNDYRLVLESDITALVECTGNTAVSSEVSADALKKGINVYMVSKETDSVCGPILNNIAEKHGTVYSLVNGDQPRNLLDLYSWGKVLGLEIIAAGKASEYDFVWDPDTDEFTYMEGPEKPHENIPGLKEFWHYEGPGTLEGRRKLLEKYMAVISADLCEMNLVSNVTGLVPSDRRLNYPVAKISELADIFIPEEDGGILKKTGVVDVFCNLRAPDEASFAGGEFIIIRCENETVWELLTSKGHVVSRNGKYACIYLPYHYMGLETPISILLGDILGLGTHSECRQVSVMTGVAQKDMPKGTVLKVQGHHHSIEGLVPELWELKDAGNAAPFYLLNGTTLLEDVKAGQPITKNVVDLSGSLPYELYNEGLKL</sequence>
<dbReference type="InterPro" id="IPR048423">
    <property type="entry name" value="DRL_cat"/>
</dbReference>
<evidence type="ECO:0000259" key="1">
    <source>
        <dbReference type="Pfam" id="PF21135"/>
    </source>
</evidence>
<dbReference type="SUPFAM" id="SSF51735">
    <property type="entry name" value="NAD(P)-binding Rossmann-fold domains"/>
    <property type="match status" value="1"/>
</dbReference>